<feature type="chain" id="PRO_5014617371" evidence="1">
    <location>
        <begin position="26"/>
        <end position="112"/>
    </location>
</feature>
<evidence type="ECO:0000256" key="1">
    <source>
        <dbReference type="SAM" id="SignalP"/>
    </source>
</evidence>
<proteinExistence type="predicted"/>
<sequence>MPCWSSDQNAMWFLPIVMIWPLSSGWNSTATTVSTEHFVSVIFLPPSFFCQSQIEMILSGESSIAASMLPLSARLNERQLMAPVNSPHPIMFSVASETEFQIRMCGNDSRPS</sequence>
<feature type="signal peptide" evidence="1">
    <location>
        <begin position="1"/>
        <end position="25"/>
    </location>
</feature>
<evidence type="ECO:0000313" key="2">
    <source>
        <dbReference type="EMBL" id="MBW75465.1"/>
    </source>
</evidence>
<keyword evidence="1" id="KW-0732">Signal</keyword>
<accession>A0A2M4DD58</accession>
<dbReference type="EMBL" id="GGFL01011287">
    <property type="protein sequence ID" value="MBW75465.1"/>
    <property type="molecule type" value="Transcribed_RNA"/>
</dbReference>
<name>A0A2M4DD58_ANODA</name>
<reference evidence="2" key="1">
    <citation type="submission" date="2018-01" db="EMBL/GenBank/DDBJ databases">
        <title>An insight into the sialome of Amazonian anophelines.</title>
        <authorList>
            <person name="Ribeiro J.M."/>
            <person name="Scarpassa V."/>
            <person name="Calvo E."/>
        </authorList>
    </citation>
    <scope>NUCLEOTIDE SEQUENCE</scope>
</reference>
<protein>
    <submittedName>
        <fullName evidence="2">Putative secreted protein</fullName>
    </submittedName>
</protein>
<organism evidence="2">
    <name type="scientific">Anopheles darlingi</name>
    <name type="common">Mosquito</name>
    <dbReference type="NCBI Taxonomy" id="43151"/>
    <lineage>
        <taxon>Eukaryota</taxon>
        <taxon>Metazoa</taxon>
        <taxon>Ecdysozoa</taxon>
        <taxon>Arthropoda</taxon>
        <taxon>Hexapoda</taxon>
        <taxon>Insecta</taxon>
        <taxon>Pterygota</taxon>
        <taxon>Neoptera</taxon>
        <taxon>Endopterygota</taxon>
        <taxon>Diptera</taxon>
        <taxon>Nematocera</taxon>
        <taxon>Culicoidea</taxon>
        <taxon>Culicidae</taxon>
        <taxon>Anophelinae</taxon>
        <taxon>Anopheles</taxon>
    </lineage>
</organism>
<dbReference type="AlphaFoldDB" id="A0A2M4DD58"/>